<sequence>MFATLARVLRAIVLAPWHLLRLPLLQRATTPPPPSARAKARLQAQKAQPAPQAPPKGPPKPKKMDPSRGEAAPSEEKSKLDEQATGKASHRQPGRGAARPRPAPPAAVGELSYSYWAGKTSSSPAAVPEPKKLSEAEKAELERAAAAHGASAWNAVGGMVYNFCSDDPDDLDVQPEVGHRQPERAADEAAALAAVRAALRPALAGVLASLLEELRNK</sequence>
<feature type="signal peptide" evidence="2">
    <location>
        <begin position="1"/>
        <end position="27"/>
    </location>
</feature>
<organism evidence="3 4">
    <name type="scientific">Tetrabaena socialis</name>
    <dbReference type="NCBI Taxonomy" id="47790"/>
    <lineage>
        <taxon>Eukaryota</taxon>
        <taxon>Viridiplantae</taxon>
        <taxon>Chlorophyta</taxon>
        <taxon>core chlorophytes</taxon>
        <taxon>Chlorophyceae</taxon>
        <taxon>CS clade</taxon>
        <taxon>Chlamydomonadales</taxon>
        <taxon>Tetrabaenaceae</taxon>
        <taxon>Tetrabaena</taxon>
    </lineage>
</organism>
<feature type="chain" id="PRO_5014365167" evidence="2">
    <location>
        <begin position="28"/>
        <end position="217"/>
    </location>
</feature>
<evidence type="ECO:0000313" key="3">
    <source>
        <dbReference type="EMBL" id="PNH11095.1"/>
    </source>
</evidence>
<reference evidence="3 4" key="1">
    <citation type="journal article" date="2017" name="Mol. Biol. Evol.">
        <title>The 4-celled Tetrabaena socialis nuclear genome reveals the essential components for genetic control of cell number at the origin of multicellularity in the volvocine lineage.</title>
        <authorList>
            <person name="Featherston J."/>
            <person name="Arakaki Y."/>
            <person name="Hanschen E.R."/>
            <person name="Ferris P.J."/>
            <person name="Michod R.E."/>
            <person name="Olson B.J.S.C."/>
            <person name="Nozaki H."/>
            <person name="Durand P.M."/>
        </authorList>
    </citation>
    <scope>NUCLEOTIDE SEQUENCE [LARGE SCALE GENOMIC DNA]</scope>
    <source>
        <strain evidence="3 4">NIES-571</strain>
    </source>
</reference>
<dbReference type="EMBL" id="PGGS01000038">
    <property type="protein sequence ID" value="PNH11095.1"/>
    <property type="molecule type" value="Genomic_DNA"/>
</dbReference>
<feature type="compositionally biased region" description="Basic and acidic residues" evidence="1">
    <location>
        <begin position="62"/>
        <end position="84"/>
    </location>
</feature>
<protein>
    <submittedName>
        <fullName evidence="3">Uncharacterized protein</fullName>
    </submittedName>
</protein>
<name>A0A2J8AEZ6_9CHLO</name>
<accession>A0A2J8AEZ6</accession>
<feature type="region of interest" description="Disordered" evidence="1">
    <location>
        <begin position="29"/>
        <end position="107"/>
    </location>
</feature>
<evidence type="ECO:0000256" key="2">
    <source>
        <dbReference type="SAM" id="SignalP"/>
    </source>
</evidence>
<proteinExistence type="predicted"/>
<dbReference type="Proteomes" id="UP000236333">
    <property type="component" value="Unassembled WGS sequence"/>
</dbReference>
<evidence type="ECO:0000313" key="4">
    <source>
        <dbReference type="Proteomes" id="UP000236333"/>
    </source>
</evidence>
<feature type="compositionally biased region" description="Low complexity" evidence="1">
    <location>
        <begin position="41"/>
        <end position="50"/>
    </location>
</feature>
<evidence type="ECO:0000256" key="1">
    <source>
        <dbReference type="SAM" id="MobiDB-lite"/>
    </source>
</evidence>
<gene>
    <name evidence="3" type="ORF">TSOC_002074</name>
</gene>
<keyword evidence="2" id="KW-0732">Signal</keyword>
<dbReference type="AlphaFoldDB" id="A0A2J8AEZ6"/>
<comment type="caution">
    <text evidence="3">The sequence shown here is derived from an EMBL/GenBank/DDBJ whole genome shotgun (WGS) entry which is preliminary data.</text>
</comment>
<keyword evidence="4" id="KW-1185">Reference proteome</keyword>